<dbReference type="AlphaFoldDB" id="A0A3N0AVE1"/>
<evidence type="ECO:0000313" key="8">
    <source>
        <dbReference type="Proteomes" id="UP000278327"/>
    </source>
</evidence>
<name>A0A3N0AVE1_9ACTN</name>
<dbReference type="CDD" id="cd01335">
    <property type="entry name" value="Radical_SAM"/>
    <property type="match status" value="1"/>
</dbReference>
<dbReference type="SFLD" id="SFLDG01386">
    <property type="entry name" value="main_SPASM_domain-containing"/>
    <property type="match status" value="1"/>
</dbReference>
<feature type="domain" description="Radical SAM core" evidence="6">
    <location>
        <begin position="130"/>
        <end position="339"/>
    </location>
</feature>
<dbReference type="InterPro" id="IPR013785">
    <property type="entry name" value="Aldolase_TIM"/>
</dbReference>
<accession>A0A3N0AVE1</accession>
<protein>
    <submittedName>
        <fullName evidence="7">Radical SAM protein</fullName>
    </submittedName>
</protein>
<gene>
    <name evidence="7" type="ORF">DMP10_03935</name>
</gene>
<evidence type="ECO:0000256" key="1">
    <source>
        <dbReference type="ARBA" id="ARBA00022691"/>
    </source>
</evidence>
<evidence type="ECO:0000256" key="5">
    <source>
        <dbReference type="SAM" id="MobiDB-lite"/>
    </source>
</evidence>
<keyword evidence="2" id="KW-0479">Metal-binding</keyword>
<dbReference type="SUPFAM" id="SSF102114">
    <property type="entry name" value="Radical SAM enzymes"/>
    <property type="match status" value="1"/>
</dbReference>
<evidence type="ECO:0000256" key="4">
    <source>
        <dbReference type="ARBA" id="ARBA00023014"/>
    </source>
</evidence>
<feature type="compositionally biased region" description="Low complexity" evidence="5">
    <location>
        <begin position="109"/>
        <end position="123"/>
    </location>
</feature>
<proteinExistence type="predicted"/>
<reference evidence="7 8" key="1">
    <citation type="journal article" date="2019" name="Microbiol. Resour. Announc.">
        <title>Draft Genome Sequences of Type Strains of Gordonibacter faecihominis, Paraeggerthella hongkongensis, Parvibacter caecicola,Slackia equolifaciens, Slackia faecicanis, and Slackia isoflavoniconvertens.</title>
        <authorList>
            <person name="Danylec N."/>
            <person name="Stoll D.A."/>
            <person name="Dotsch A."/>
            <person name="Huch M."/>
        </authorList>
    </citation>
    <scope>NUCLEOTIDE SEQUENCE [LARGE SCALE GENOMIC DNA]</scope>
    <source>
        <strain evidence="7 8">DSM 18785</strain>
    </source>
</reference>
<dbReference type="GO" id="GO:0046872">
    <property type="term" value="F:metal ion binding"/>
    <property type="evidence" value="ECO:0007669"/>
    <property type="project" value="UniProtKB-KW"/>
</dbReference>
<evidence type="ECO:0000256" key="3">
    <source>
        <dbReference type="ARBA" id="ARBA00023004"/>
    </source>
</evidence>
<dbReference type="Pfam" id="PF04055">
    <property type="entry name" value="Radical_SAM"/>
    <property type="match status" value="1"/>
</dbReference>
<dbReference type="InterPro" id="IPR007197">
    <property type="entry name" value="rSAM"/>
</dbReference>
<dbReference type="PANTHER" id="PTHR11228:SF27">
    <property type="entry name" value="GLYCYL-RADICAL ENZYME ACTIVATING ENZYME MJ1227-RELATED"/>
    <property type="match status" value="1"/>
</dbReference>
<comment type="caution">
    <text evidence="7">The sequence shown here is derived from an EMBL/GenBank/DDBJ whole genome shotgun (WGS) entry which is preliminary data.</text>
</comment>
<keyword evidence="4" id="KW-0411">Iron-sulfur</keyword>
<dbReference type="Gene3D" id="3.20.20.70">
    <property type="entry name" value="Aldolase class I"/>
    <property type="match status" value="1"/>
</dbReference>
<dbReference type="SFLD" id="SFLDG01067">
    <property type="entry name" value="SPASM/twitch_domain_containing"/>
    <property type="match status" value="1"/>
</dbReference>
<evidence type="ECO:0000313" key="7">
    <source>
        <dbReference type="EMBL" id="RNL38610.1"/>
    </source>
</evidence>
<keyword evidence="3" id="KW-0408">Iron</keyword>
<dbReference type="EMBL" id="QICA01000005">
    <property type="protein sequence ID" value="RNL38610.1"/>
    <property type="molecule type" value="Genomic_DNA"/>
</dbReference>
<dbReference type="PROSITE" id="PS51918">
    <property type="entry name" value="RADICAL_SAM"/>
    <property type="match status" value="1"/>
</dbReference>
<dbReference type="InterPro" id="IPR050377">
    <property type="entry name" value="Radical_SAM_PqqE_MftC-like"/>
</dbReference>
<keyword evidence="1" id="KW-0949">S-adenosyl-L-methionine</keyword>
<evidence type="ECO:0000256" key="2">
    <source>
        <dbReference type="ARBA" id="ARBA00022723"/>
    </source>
</evidence>
<dbReference type="NCBIfam" id="TIGR04085">
    <property type="entry name" value="rSAM_more_4Fe4S"/>
    <property type="match status" value="1"/>
</dbReference>
<sequence>MEHAPFSIPMIGNTETGYVIGLTPEGAAVCHRMFTEDVPEAEVAAVYADLPAHLRRGGFVVEGESADDVALREGAEGADEGALGKGVEGAERTEDAARPEGAEREENVEGAGDAESAAAEGANMAASAAPAPLQSAYLHVTHHCNLNCIGCYSAVDARNTRRDLTLDELRGIIDALADAGCQHVVISGGEPFLRDDLPAIVAYVRERGIASVDVLTNGTAVTPEKLAAIAPYVGRVSVSFDGPNAEAAPVIRREPLFERLVAAVEMIREAGIAPHIIPTAHAGNIDALGEYVVLADSLGATMNFSLLSAPAESDELAAVIPDDAALARLAQATLALSRDGVPVLSDTPVSTRLTTTCGCGAGCAMVSVSADGEVFPCHMMHDEAFSLGSLLEDPSCLSARHAPAPRVDELAACADCDIRYLCGGGCRARAHFATGDVEARDPYCALMRTFYRLLFEAMLARN</sequence>
<feature type="compositionally biased region" description="Basic and acidic residues" evidence="5">
    <location>
        <begin position="88"/>
        <end position="107"/>
    </location>
</feature>
<feature type="region of interest" description="Disordered" evidence="5">
    <location>
        <begin position="74"/>
        <end position="123"/>
    </location>
</feature>
<organism evidence="7 8">
    <name type="scientific">Adlercreutzia equolifaciens subsp. celatus DSM 18785</name>
    <dbReference type="NCBI Taxonomy" id="1121021"/>
    <lineage>
        <taxon>Bacteria</taxon>
        <taxon>Bacillati</taxon>
        <taxon>Actinomycetota</taxon>
        <taxon>Coriobacteriia</taxon>
        <taxon>Eggerthellales</taxon>
        <taxon>Eggerthellaceae</taxon>
        <taxon>Adlercreutzia</taxon>
    </lineage>
</organism>
<dbReference type="InterPro" id="IPR058240">
    <property type="entry name" value="rSAM_sf"/>
</dbReference>
<dbReference type="GO" id="GO:0051536">
    <property type="term" value="F:iron-sulfur cluster binding"/>
    <property type="evidence" value="ECO:0007669"/>
    <property type="project" value="UniProtKB-KW"/>
</dbReference>
<evidence type="ECO:0000259" key="6">
    <source>
        <dbReference type="PROSITE" id="PS51918"/>
    </source>
</evidence>
<dbReference type="SFLD" id="SFLDS00029">
    <property type="entry name" value="Radical_SAM"/>
    <property type="match status" value="1"/>
</dbReference>
<dbReference type="InterPro" id="IPR006638">
    <property type="entry name" value="Elp3/MiaA/NifB-like_rSAM"/>
</dbReference>
<dbReference type="GO" id="GO:0003824">
    <property type="term" value="F:catalytic activity"/>
    <property type="evidence" value="ECO:0007669"/>
    <property type="project" value="InterPro"/>
</dbReference>
<dbReference type="InterPro" id="IPR023885">
    <property type="entry name" value="4Fe4S-binding_SPASM_dom"/>
</dbReference>
<keyword evidence="8" id="KW-1185">Reference proteome</keyword>
<dbReference type="Proteomes" id="UP000278327">
    <property type="component" value="Unassembled WGS sequence"/>
</dbReference>
<dbReference type="SMART" id="SM00729">
    <property type="entry name" value="Elp3"/>
    <property type="match status" value="1"/>
</dbReference>
<dbReference type="PANTHER" id="PTHR11228">
    <property type="entry name" value="RADICAL SAM DOMAIN PROTEIN"/>
    <property type="match status" value="1"/>
</dbReference>